<gene>
    <name evidence="7" type="ORF">A2478_01845</name>
</gene>
<dbReference type="AlphaFoldDB" id="A0A1F5T392"/>
<evidence type="ECO:0000313" key="7">
    <source>
        <dbReference type="EMBL" id="OGF33420.1"/>
    </source>
</evidence>
<feature type="domain" description="Zinc finger DksA/TraR C4-type" evidence="6">
    <location>
        <begin position="90"/>
        <end position="122"/>
    </location>
</feature>
<comment type="caution">
    <text evidence="7">The sequence shown here is derived from an EMBL/GenBank/DDBJ whole genome shotgun (WGS) entry which is preliminary data.</text>
</comment>
<evidence type="ECO:0000256" key="4">
    <source>
        <dbReference type="PROSITE-ProRule" id="PRU00510"/>
    </source>
</evidence>
<feature type="zinc finger region" description="dksA C4-type" evidence="4">
    <location>
        <begin position="95"/>
        <end position="119"/>
    </location>
</feature>
<dbReference type="GO" id="GO:0008270">
    <property type="term" value="F:zinc ion binding"/>
    <property type="evidence" value="ECO:0007669"/>
    <property type="project" value="UniProtKB-KW"/>
</dbReference>
<keyword evidence="1" id="KW-0479">Metal-binding</keyword>
<evidence type="ECO:0000256" key="1">
    <source>
        <dbReference type="ARBA" id="ARBA00022723"/>
    </source>
</evidence>
<evidence type="ECO:0000256" key="5">
    <source>
        <dbReference type="SAM" id="Coils"/>
    </source>
</evidence>
<evidence type="ECO:0000256" key="3">
    <source>
        <dbReference type="ARBA" id="ARBA00022833"/>
    </source>
</evidence>
<dbReference type="Proteomes" id="UP000179001">
    <property type="component" value="Unassembled WGS sequence"/>
</dbReference>
<dbReference type="SUPFAM" id="SSF57716">
    <property type="entry name" value="Glucocorticoid receptor-like (DNA-binding domain)"/>
    <property type="match status" value="1"/>
</dbReference>
<keyword evidence="2" id="KW-0863">Zinc-finger</keyword>
<keyword evidence="5" id="KW-0175">Coiled coil</keyword>
<reference evidence="7 8" key="1">
    <citation type="journal article" date="2016" name="Nat. Commun.">
        <title>Thousands of microbial genomes shed light on interconnected biogeochemical processes in an aquifer system.</title>
        <authorList>
            <person name="Anantharaman K."/>
            <person name="Brown C.T."/>
            <person name="Hug L.A."/>
            <person name="Sharon I."/>
            <person name="Castelle C.J."/>
            <person name="Probst A.J."/>
            <person name="Thomas B.C."/>
            <person name="Singh A."/>
            <person name="Wilkins M.J."/>
            <person name="Karaoz U."/>
            <person name="Brodie E.L."/>
            <person name="Williams K.H."/>
            <person name="Hubbard S.S."/>
            <person name="Banfield J.F."/>
        </authorList>
    </citation>
    <scope>NUCLEOTIDE SEQUENCE [LARGE SCALE GENOMIC DNA]</scope>
</reference>
<dbReference type="Gene3D" id="1.20.120.910">
    <property type="entry name" value="DksA, coiled-coil domain"/>
    <property type="match status" value="1"/>
</dbReference>
<dbReference type="InterPro" id="IPR000962">
    <property type="entry name" value="Znf_DskA_TraR"/>
</dbReference>
<evidence type="ECO:0000313" key="8">
    <source>
        <dbReference type="Proteomes" id="UP000179001"/>
    </source>
</evidence>
<dbReference type="InterPro" id="IPR037187">
    <property type="entry name" value="DnaK_N"/>
</dbReference>
<keyword evidence="3" id="KW-0862">Zinc</keyword>
<proteinExistence type="predicted"/>
<dbReference type="STRING" id="1798002.A2478_01845"/>
<evidence type="ECO:0000256" key="2">
    <source>
        <dbReference type="ARBA" id="ARBA00022771"/>
    </source>
</evidence>
<organism evidence="7 8">
    <name type="scientific">Candidatus Falkowbacteria bacterium RIFOXYC2_FULL_36_12</name>
    <dbReference type="NCBI Taxonomy" id="1798002"/>
    <lineage>
        <taxon>Bacteria</taxon>
        <taxon>Candidatus Falkowiibacteriota</taxon>
    </lineage>
</organism>
<dbReference type="EMBL" id="MFGJ01000001">
    <property type="protein sequence ID" value="OGF33420.1"/>
    <property type="molecule type" value="Genomic_DNA"/>
</dbReference>
<dbReference type="PANTHER" id="PTHR33823">
    <property type="entry name" value="RNA POLYMERASE-BINDING TRANSCRIPTION FACTOR DKSA-RELATED"/>
    <property type="match status" value="1"/>
</dbReference>
<sequence>MPTKMNKTDLEEITQILLNEKEQLEKELQKFARKNPENPEDYQTQFADLGDDESDNVSEVAQYSLDISLEQTLEKALRDVNKSLESIKKGNYGNCKYCKQPIDPKRLKARPTSSSCVTCKTKLKAL</sequence>
<dbReference type="PANTHER" id="PTHR33823:SF4">
    <property type="entry name" value="GENERAL STRESS PROTEIN 16O"/>
    <property type="match status" value="1"/>
</dbReference>
<dbReference type="PROSITE" id="PS51128">
    <property type="entry name" value="ZF_DKSA_2"/>
    <property type="match status" value="1"/>
</dbReference>
<protein>
    <recommendedName>
        <fullName evidence="6">Zinc finger DksA/TraR C4-type domain-containing protein</fullName>
    </recommendedName>
</protein>
<accession>A0A1F5T392</accession>
<dbReference type="Pfam" id="PF01258">
    <property type="entry name" value="zf-dskA_traR"/>
    <property type="match status" value="1"/>
</dbReference>
<name>A0A1F5T392_9BACT</name>
<dbReference type="SUPFAM" id="SSF109635">
    <property type="entry name" value="DnaK suppressor protein DksA, alpha-hairpin domain"/>
    <property type="match status" value="1"/>
</dbReference>
<feature type="coiled-coil region" evidence="5">
    <location>
        <begin position="7"/>
        <end position="34"/>
    </location>
</feature>
<evidence type="ECO:0000259" key="6">
    <source>
        <dbReference type="Pfam" id="PF01258"/>
    </source>
</evidence>